<keyword evidence="3" id="KW-1185">Reference proteome</keyword>
<name>A0ABR0ASD4_9CRUS</name>
<comment type="caution">
    <text evidence="2">The sequence shown here is derived from an EMBL/GenBank/DDBJ whole genome shotgun (WGS) entry which is preliminary data.</text>
</comment>
<reference evidence="2 3" key="1">
    <citation type="journal article" date="2023" name="Nucleic Acids Res.">
        <title>The hologenome of Daphnia magna reveals possible DNA methylation and microbiome-mediated evolution of the host genome.</title>
        <authorList>
            <person name="Chaturvedi A."/>
            <person name="Li X."/>
            <person name="Dhandapani V."/>
            <person name="Marshall H."/>
            <person name="Kissane S."/>
            <person name="Cuenca-Cambronero M."/>
            <person name="Asole G."/>
            <person name="Calvet F."/>
            <person name="Ruiz-Romero M."/>
            <person name="Marangio P."/>
            <person name="Guigo R."/>
            <person name="Rago D."/>
            <person name="Mirbahai L."/>
            <person name="Eastwood N."/>
            <person name="Colbourne J.K."/>
            <person name="Zhou J."/>
            <person name="Mallon E."/>
            <person name="Orsini L."/>
        </authorList>
    </citation>
    <scope>NUCLEOTIDE SEQUENCE [LARGE SCALE GENOMIC DNA]</scope>
    <source>
        <strain evidence="2">LRV0_1</strain>
    </source>
</reference>
<sequence length="280" mass="31050">MKRRLVAVRSGNDGRSSSARLNDPMEKTLTEIQLKIMDSVRPLLHLKDELGCLGASRYLKRAANTALSLVGNAFADITKRRRFNVLNQTDNRYVSLLEEKDRFSVRESENLFGRHFFRPMVKTAQEGDNLMNMNRSGGHISHASNGCNRGTSGFDGRSSDRLRFNSRGGGYSAGSNNDHRLDRAAGITGFCDKQNQVVRRTVAVERIPGVVGRFSIIDAFLKEGKSGENDFDVSQTFITRRSLSVGIKLGDGKFCMGDFIYPIRPGSLQAASTPLPNRVD</sequence>
<accession>A0ABR0ASD4</accession>
<protein>
    <submittedName>
        <fullName evidence="2">Uncharacterized protein</fullName>
    </submittedName>
</protein>
<evidence type="ECO:0000256" key="1">
    <source>
        <dbReference type="SAM" id="MobiDB-lite"/>
    </source>
</evidence>
<evidence type="ECO:0000313" key="3">
    <source>
        <dbReference type="Proteomes" id="UP001234178"/>
    </source>
</evidence>
<dbReference type="EMBL" id="JAOYFB010000038">
    <property type="protein sequence ID" value="KAK4028032.1"/>
    <property type="molecule type" value="Genomic_DNA"/>
</dbReference>
<organism evidence="2 3">
    <name type="scientific">Daphnia magna</name>
    <dbReference type="NCBI Taxonomy" id="35525"/>
    <lineage>
        <taxon>Eukaryota</taxon>
        <taxon>Metazoa</taxon>
        <taxon>Ecdysozoa</taxon>
        <taxon>Arthropoda</taxon>
        <taxon>Crustacea</taxon>
        <taxon>Branchiopoda</taxon>
        <taxon>Diplostraca</taxon>
        <taxon>Cladocera</taxon>
        <taxon>Anomopoda</taxon>
        <taxon>Daphniidae</taxon>
        <taxon>Daphnia</taxon>
    </lineage>
</organism>
<dbReference type="Proteomes" id="UP001234178">
    <property type="component" value="Unassembled WGS sequence"/>
</dbReference>
<gene>
    <name evidence="2" type="ORF">OUZ56_017195</name>
</gene>
<feature type="region of interest" description="Disordered" evidence="1">
    <location>
        <begin position="1"/>
        <end position="21"/>
    </location>
</feature>
<evidence type="ECO:0000313" key="2">
    <source>
        <dbReference type="EMBL" id="KAK4028032.1"/>
    </source>
</evidence>
<proteinExistence type="predicted"/>